<dbReference type="InterPro" id="IPR003593">
    <property type="entry name" value="AAA+_ATPase"/>
</dbReference>
<feature type="transmembrane region" description="Helical" evidence="7">
    <location>
        <begin position="32"/>
        <end position="50"/>
    </location>
</feature>
<dbReference type="SUPFAM" id="SSF90123">
    <property type="entry name" value="ABC transporter transmembrane region"/>
    <property type="match status" value="1"/>
</dbReference>
<evidence type="ECO:0000256" key="6">
    <source>
        <dbReference type="ARBA" id="ARBA00023136"/>
    </source>
</evidence>
<dbReference type="CDD" id="cd18551">
    <property type="entry name" value="ABC_6TM_LmrA_like"/>
    <property type="match status" value="1"/>
</dbReference>
<comment type="subcellular location">
    <subcellularLocation>
        <location evidence="1">Cell membrane</location>
        <topology evidence="1">Multi-pass membrane protein</topology>
    </subcellularLocation>
</comment>
<accession>A0A2S6GCT2</accession>
<feature type="transmembrane region" description="Helical" evidence="7">
    <location>
        <begin position="70"/>
        <end position="92"/>
    </location>
</feature>
<evidence type="ECO:0000313" key="11">
    <source>
        <dbReference type="Proteomes" id="UP000239203"/>
    </source>
</evidence>
<keyword evidence="11" id="KW-1185">Reference proteome</keyword>
<organism evidence="10 11">
    <name type="scientific">Actinokineospora auranticolor</name>
    <dbReference type="NCBI Taxonomy" id="155976"/>
    <lineage>
        <taxon>Bacteria</taxon>
        <taxon>Bacillati</taxon>
        <taxon>Actinomycetota</taxon>
        <taxon>Actinomycetes</taxon>
        <taxon>Pseudonocardiales</taxon>
        <taxon>Pseudonocardiaceae</taxon>
        <taxon>Actinokineospora</taxon>
    </lineage>
</organism>
<keyword evidence="4 10" id="KW-0067">ATP-binding</keyword>
<dbReference type="GO" id="GO:0015421">
    <property type="term" value="F:ABC-type oligopeptide transporter activity"/>
    <property type="evidence" value="ECO:0007669"/>
    <property type="project" value="TreeGrafter"/>
</dbReference>
<evidence type="ECO:0000256" key="1">
    <source>
        <dbReference type="ARBA" id="ARBA00004651"/>
    </source>
</evidence>
<evidence type="ECO:0000256" key="3">
    <source>
        <dbReference type="ARBA" id="ARBA00022741"/>
    </source>
</evidence>
<dbReference type="InterPro" id="IPR003439">
    <property type="entry name" value="ABC_transporter-like_ATP-bd"/>
</dbReference>
<proteinExistence type="predicted"/>
<dbReference type="PANTHER" id="PTHR43394">
    <property type="entry name" value="ATP-DEPENDENT PERMEASE MDL1, MITOCHONDRIAL"/>
    <property type="match status" value="1"/>
</dbReference>
<dbReference type="InterPro" id="IPR017871">
    <property type="entry name" value="ABC_transporter-like_CS"/>
</dbReference>
<evidence type="ECO:0000313" key="10">
    <source>
        <dbReference type="EMBL" id="PPK62749.1"/>
    </source>
</evidence>
<evidence type="ECO:0000256" key="4">
    <source>
        <dbReference type="ARBA" id="ARBA00022840"/>
    </source>
</evidence>
<dbReference type="PANTHER" id="PTHR43394:SF1">
    <property type="entry name" value="ATP-BINDING CASSETTE SUB-FAMILY B MEMBER 10, MITOCHONDRIAL"/>
    <property type="match status" value="1"/>
</dbReference>
<dbReference type="AlphaFoldDB" id="A0A2S6GCT2"/>
<dbReference type="Gene3D" id="3.40.50.300">
    <property type="entry name" value="P-loop containing nucleotide triphosphate hydrolases"/>
    <property type="match status" value="1"/>
</dbReference>
<dbReference type="PROSITE" id="PS50893">
    <property type="entry name" value="ABC_TRANSPORTER_2"/>
    <property type="match status" value="1"/>
</dbReference>
<dbReference type="SMART" id="SM00382">
    <property type="entry name" value="AAA"/>
    <property type="match status" value="1"/>
</dbReference>
<feature type="transmembrane region" description="Helical" evidence="7">
    <location>
        <begin position="141"/>
        <end position="163"/>
    </location>
</feature>
<dbReference type="InterPro" id="IPR011527">
    <property type="entry name" value="ABC1_TM_dom"/>
</dbReference>
<feature type="transmembrane region" description="Helical" evidence="7">
    <location>
        <begin position="169"/>
        <end position="188"/>
    </location>
</feature>
<comment type="caution">
    <text evidence="10">The sequence shown here is derived from an EMBL/GenBank/DDBJ whole genome shotgun (WGS) entry which is preliminary data.</text>
</comment>
<sequence length="594" mass="62386">MAAPTNADEPGRTVRFPRLRVLWSFAVPHRRTLLAALLMALAASALNLAMPMATKWVLDALAAADPLAGPLLLMVGLMLVGACMWVGQWVLLGRLGERVVLDAREGMVRRFLRATVPAITARAPGELVTRVTSDTVLLREAATSCAVGLVNGAVMLVGTLVLMGVLDPLLLGTTVIAIAVVAVLFGLLMPAIAVAKQRAQDHVGALGGVLEGALRAVRTVKSSRAEDRQADAVLTDARAAADLGIRVVRREAGAWAIAWTGVEIAIIAILGLGAWRVAQGELEVSALIAFLLYAFGLMDPVTTLSQNVTALQNGIAAAARIREVQALPLETGPSTPNTTPADTTGPILRLRGVTAAYGPDAEPAVRDIDLDIPRVGHTAVVGPSGAGKTTLFSLILRFLEPQQGALTVDGVAYRDLTHADIRAHLAYVEQETPVVPGTIRDNLLFTHPHATDADLARVLAAVRLDTLADGLDAGLDTPLSATSVSGGQRQRIAMARAVLGDPAVLLLDEATAQVDGLTEAALHQVIRDHARRAAVVTIAHRLSTVVDADTIVVLQDGRIRARGTHTELLASDALYRDLVESLRIPDAAPVGSST</sequence>
<keyword evidence="5 7" id="KW-1133">Transmembrane helix</keyword>
<dbReference type="InterPro" id="IPR039421">
    <property type="entry name" value="Type_1_exporter"/>
</dbReference>
<dbReference type="PROSITE" id="PS00211">
    <property type="entry name" value="ABC_TRANSPORTER_1"/>
    <property type="match status" value="1"/>
</dbReference>
<evidence type="ECO:0000259" key="8">
    <source>
        <dbReference type="PROSITE" id="PS50893"/>
    </source>
</evidence>
<dbReference type="EMBL" id="PTIX01000033">
    <property type="protein sequence ID" value="PPK62749.1"/>
    <property type="molecule type" value="Genomic_DNA"/>
</dbReference>
<dbReference type="RefSeq" id="WP_104483085.1">
    <property type="nucleotide sequence ID" value="NZ_CP154825.1"/>
</dbReference>
<evidence type="ECO:0000256" key="7">
    <source>
        <dbReference type="SAM" id="Phobius"/>
    </source>
</evidence>
<protein>
    <submittedName>
        <fullName evidence="10">ATP-binding cassette subfamily B protein</fullName>
    </submittedName>
</protein>
<dbReference type="GO" id="GO:0016887">
    <property type="term" value="F:ATP hydrolysis activity"/>
    <property type="evidence" value="ECO:0007669"/>
    <property type="project" value="InterPro"/>
</dbReference>
<dbReference type="Proteomes" id="UP000239203">
    <property type="component" value="Unassembled WGS sequence"/>
</dbReference>
<dbReference type="OrthoDB" id="9806127at2"/>
<dbReference type="InterPro" id="IPR036640">
    <property type="entry name" value="ABC1_TM_sf"/>
</dbReference>
<evidence type="ECO:0000259" key="9">
    <source>
        <dbReference type="PROSITE" id="PS50929"/>
    </source>
</evidence>
<keyword evidence="2 7" id="KW-0812">Transmembrane</keyword>
<evidence type="ECO:0000256" key="2">
    <source>
        <dbReference type="ARBA" id="ARBA00022692"/>
    </source>
</evidence>
<dbReference type="GO" id="GO:0005524">
    <property type="term" value="F:ATP binding"/>
    <property type="evidence" value="ECO:0007669"/>
    <property type="project" value="UniProtKB-KW"/>
</dbReference>
<dbReference type="PROSITE" id="PS50929">
    <property type="entry name" value="ABC_TM1F"/>
    <property type="match status" value="1"/>
</dbReference>
<gene>
    <name evidence="10" type="ORF">CLV40_13315</name>
</gene>
<dbReference type="Pfam" id="PF00664">
    <property type="entry name" value="ABC_membrane"/>
    <property type="match status" value="1"/>
</dbReference>
<keyword evidence="6 7" id="KW-0472">Membrane</keyword>
<dbReference type="SUPFAM" id="SSF52540">
    <property type="entry name" value="P-loop containing nucleoside triphosphate hydrolases"/>
    <property type="match status" value="1"/>
</dbReference>
<dbReference type="Gene3D" id="1.20.1560.10">
    <property type="entry name" value="ABC transporter type 1, transmembrane domain"/>
    <property type="match status" value="1"/>
</dbReference>
<evidence type="ECO:0000256" key="5">
    <source>
        <dbReference type="ARBA" id="ARBA00022989"/>
    </source>
</evidence>
<dbReference type="Pfam" id="PF00005">
    <property type="entry name" value="ABC_tran"/>
    <property type="match status" value="1"/>
</dbReference>
<name>A0A2S6GCT2_9PSEU</name>
<feature type="domain" description="ABC transmembrane type-1" evidence="9">
    <location>
        <begin position="34"/>
        <end position="313"/>
    </location>
</feature>
<reference evidence="10 11" key="1">
    <citation type="submission" date="2018-02" db="EMBL/GenBank/DDBJ databases">
        <title>Genomic Encyclopedia of Archaeal and Bacterial Type Strains, Phase II (KMG-II): from individual species to whole genera.</title>
        <authorList>
            <person name="Goeker M."/>
        </authorList>
    </citation>
    <scope>NUCLEOTIDE SEQUENCE [LARGE SCALE GENOMIC DNA]</scope>
    <source>
        <strain evidence="10 11">YU 961-1</strain>
    </source>
</reference>
<keyword evidence="3" id="KW-0547">Nucleotide-binding</keyword>
<feature type="transmembrane region" description="Helical" evidence="7">
    <location>
        <begin position="256"/>
        <end position="278"/>
    </location>
</feature>
<dbReference type="GO" id="GO:0005886">
    <property type="term" value="C:plasma membrane"/>
    <property type="evidence" value="ECO:0007669"/>
    <property type="project" value="UniProtKB-SubCell"/>
</dbReference>
<feature type="domain" description="ABC transporter" evidence="8">
    <location>
        <begin position="348"/>
        <end position="581"/>
    </location>
</feature>
<dbReference type="InterPro" id="IPR027417">
    <property type="entry name" value="P-loop_NTPase"/>
</dbReference>